<name>A0ABU9BZ54_9BURK</name>
<dbReference type="SUPFAM" id="SSF49785">
    <property type="entry name" value="Galactose-binding domain-like"/>
    <property type="match status" value="1"/>
</dbReference>
<feature type="chain" id="PRO_5045728371" evidence="2">
    <location>
        <begin position="31"/>
        <end position="440"/>
    </location>
</feature>
<dbReference type="InterPro" id="IPR036514">
    <property type="entry name" value="SGNH_hydro_sf"/>
</dbReference>
<dbReference type="Pfam" id="PF18559">
    <property type="entry name" value="Exop_C"/>
    <property type="match status" value="1"/>
</dbReference>
<dbReference type="SUPFAM" id="SSF52266">
    <property type="entry name" value="SGNH hydrolase"/>
    <property type="match status" value="1"/>
</dbReference>
<dbReference type="InterPro" id="IPR008979">
    <property type="entry name" value="Galactose-bd-like_sf"/>
</dbReference>
<dbReference type="Gene3D" id="2.60.120.430">
    <property type="entry name" value="Galactose-binding lectin"/>
    <property type="match status" value="1"/>
</dbReference>
<evidence type="ECO:0000259" key="3">
    <source>
        <dbReference type="Pfam" id="PF13472"/>
    </source>
</evidence>
<proteinExistence type="inferred from homology"/>
<feature type="signal peptide" evidence="2">
    <location>
        <begin position="1"/>
        <end position="30"/>
    </location>
</feature>
<dbReference type="RefSeq" id="WP_341428271.1">
    <property type="nucleotide sequence ID" value="NZ_JBBUTG010000022.1"/>
</dbReference>
<comment type="caution">
    <text evidence="5">The sequence shown here is derived from an EMBL/GenBank/DDBJ whole genome shotgun (WGS) entry which is preliminary data.</text>
</comment>
<protein>
    <submittedName>
        <fullName evidence="5">GDSL-type esterase/lipase family protein</fullName>
    </submittedName>
</protein>
<dbReference type="Gene3D" id="3.40.50.1110">
    <property type="entry name" value="SGNH hydrolase"/>
    <property type="match status" value="1"/>
</dbReference>
<feature type="domain" description="SGNH hydrolase-type esterase" evidence="3">
    <location>
        <begin position="258"/>
        <end position="422"/>
    </location>
</feature>
<comment type="similarity">
    <text evidence="1">Belongs to the 'GDSL' lipolytic enzyme family. Platelet-activating factor acetylhydrolase IB beta/gamma subunits subfamily.</text>
</comment>
<evidence type="ECO:0000256" key="1">
    <source>
        <dbReference type="ARBA" id="ARBA00038184"/>
    </source>
</evidence>
<keyword evidence="2" id="KW-0732">Signal</keyword>
<dbReference type="InterPro" id="IPR041443">
    <property type="entry name" value="Exop_C"/>
</dbReference>
<dbReference type="CDD" id="cd01820">
    <property type="entry name" value="PAF_acetylesterase_like"/>
    <property type="match status" value="1"/>
</dbReference>
<dbReference type="Proteomes" id="UP001371218">
    <property type="component" value="Unassembled WGS sequence"/>
</dbReference>
<dbReference type="PANTHER" id="PTHR11852">
    <property type="entry name" value="PLATELET-ACTIVATING FACTOR ACETYLHYDROLASE"/>
    <property type="match status" value="1"/>
</dbReference>
<reference evidence="5 6" key="1">
    <citation type="submission" date="2024-04" db="EMBL/GenBank/DDBJ databases">
        <title>Novel species of the genus Ideonella isolated from streams.</title>
        <authorList>
            <person name="Lu H."/>
        </authorList>
    </citation>
    <scope>NUCLEOTIDE SEQUENCE [LARGE SCALE GENOMIC DNA]</scope>
    <source>
        <strain evidence="5 6">DXS29W</strain>
    </source>
</reference>
<keyword evidence="6" id="KW-1185">Reference proteome</keyword>
<dbReference type="EMBL" id="JBBUTG010000022">
    <property type="protein sequence ID" value="MEK8033845.1"/>
    <property type="molecule type" value="Genomic_DNA"/>
</dbReference>
<evidence type="ECO:0000256" key="2">
    <source>
        <dbReference type="SAM" id="SignalP"/>
    </source>
</evidence>
<evidence type="ECO:0000313" key="5">
    <source>
        <dbReference type="EMBL" id="MEK8033845.1"/>
    </source>
</evidence>
<evidence type="ECO:0000259" key="4">
    <source>
        <dbReference type="Pfam" id="PF18559"/>
    </source>
</evidence>
<accession>A0ABU9BZ54</accession>
<sequence>MTSTSPSLARCIALASGLASSLALSTTAWALDDRTLFDGQPGTGLRVTILDHEGQAPLGNEPLVVPKPAKPQVPASEVRALRNGAAIALHYKEAWYAAIRFESETPIDLSGYLAQGTLEFDVRSDDLAHSGLNISVGCGPDCHRKVNRVVPSRSLAGRGWQHWSFSMQCFQREGSDFRQVKQPFTLETSGTGHVELARVVFKPQGTPNTPCPDYRTESITPAPLEEVWSVEWWQPRHDKKLAEIQQRRQANEPIELVFIGDSITQGWENEGRPVWERHFARFNALNLGFGGDRTENVLWRLQHGEIDGLKPKAVVLMIGTNNTGHRQEDPQTTAAGVRALLGEIARRMPGTPVLLLAVFPRDEKPGTPMRRINEQLNQHLAALADGRQVQFLDIGRSLMNPDGTLSRDVMPDWLHLSEKGYGLWADAMRPTLDRLMAQPR</sequence>
<feature type="domain" description="ExoP galactose-binding-like" evidence="4">
    <location>
        <begin position="84"/>
        <end position="199"/>
    </location>
</feature>
<evidence type="ECO:0000313" key="6">
    <source>
        <dbReference type="Proteomes" id="UP001371218"/>
    </source>
</evidence>
<gene>
    <name evidence="5" type="ORF">AACH06_23725</name>
</gene>
<dbReference type="Pfam" id="PF13472">
    <property type="entry name" value="Lipase_GDSL_2"/>
    <property type="match status" value="1"/>
</dbReference>
<dbReference type="InterPro" id="IPR013830">
    <property type="entry name" value="SGNH_hydro"/>
</dbReference>
<organism evidence="5 6">
    <name type="scientific">Ideonella lacteola</name>
    <dbReference type="NCBI Taxonomy" id="2984193"/>
    <lineage>
        <taxon>Bacteria</taxon>
        <taxon>Pseudomonadati</taxon>
        <taxon>Pseudomonadota</taxon>
        <taxon>Betaproteobacteria</taxon>
        <taxon>Burkholderiales</taxon>
        <taxon>Sphaerotilaceae</taxon>
        <taxon>Ideonella</taxon>
    </lineage>
</organism>
<dbReference type="PANTHER" id="PTHR11852:SF0">
    <property type="entry name" value="PLATELET-ACTIVATING FACTOR ACETYLHYDROLASE IB SUBUNIT BETA HOMOLOG"/>
    <property type="match status" value="1"/>
</dbReference>